<dbReference type="EMBL" id="CP106738">
    <property type="protein sequence ID" value="UXX83686.1"/>
    <property type="molecule type" value="Genomic_DNA"/>
</dbReference>
<dbReference type="Gene3D" id="3.40.50.1110">
    <property type="entry name" value="SGNH hydrolase"/>
    <property type="match status" value="1"/>
</dbReference>
<dbReference type="GO" id="GO:0016787">
    <property type="term" value="F:hydrolase activity"/>
    <property type="evidence" value="ECO:0007669"/>
    <property type="project" value="UniProtKB-KW"/>
</dbReference>
<reference evidence="1" key="1">
    <citation type="submission" date="2022-10" db="EMBL/GenBank/DDBJ databases">
        <title>Roseovarius pelagicus sp. nov., isolated from Arctic seawater.</title>
        <authorList>
            <person name="Hong Y.W."/>
            <person name="Hwang C.Y."/>
        </authorList>
    </citation>
    <scope>NUCLEOTIDE SEQUENCE</scope>
    <source>
        <strain evidence="1">HL-MP18</strain>
    </source>
</reference>
<name>A0ABY6DC17_9RHOB</name>
<accession>A0ABY6DC17</accession>
<keyword evidence="1" id="KW-0378">Hydrolase</keyword>
<keyword evidence="2" id="KW-1185">Reference proteome</keyword>
<evidence type="ECO:0000313" key="1">
    <source>
        <dbReference type="EMBL" id="UXX83686.1"/>
    </source>
</evidence>
<sequence length="365" mass="40627">MRWVRSDTAKIVLAVFLIFALLEQIVRIFDLRTRLSAAPAAVSEANYSLRDIHGEDWQDYIVVGREQTTSAIYSPFIEYISGPIDGAFVTVTDAGLRCHDAAKSACSISGGAGEVWVFGGSTTFGYGVKNNETIPAYLNQMLPAYNVLNFGVASYYSTIERIAFLNLLTHFDPPAAVVFIDGLNDFYYHRIPDESMVSDELRNTFELPDAARTLSKLNTLAQKSELISLIFDMAGDKADKTPILLRSDEALGRIIERLERNIAMRTAVANGFGTRIVNVLQPVPLYGPGHATSYVPAEFLHFKDHVNSGRGYELIHERPTLLSNPTVLNLAELGATGQMYVDTVHYHPEFNRLIAERIFQKLQLD</sequence>
<dbReference type="SUPFAM" id="SSF52266">
    <property type="entry name" value="SGNH hydrolase"/>
    <property type="match status" value="1"/>
</dbReference>
<dbReference type="CDD" id="cd00229">
    <property type="entry name" value="SGNH_hydrolase"/>
    <property type="match status" value="1"/>
</dbReference>
<dbReference type="Proteomes" id="UP001064087">
    <property type="component" value="Chromosome"/>
</dbReference>
<organism evidence="1 2">
    <name type="scientific">Roseovarius pelagicus</name>
    <dbReference type="NCBI Taxonomy" id="2980108"/>
    <lineage>
        <taxon>Bacteria</taxon>
        <taxon>Pseudomonadati</taxon>
        <taxon>Pseudomonadota</taxon>
        <taxon>Alphaproteobacteria</taxon>
        <taxon>Rhodobacterales</taxon>
        <taxon>Roseobacteraceae</taxon>
        <taxon>Roseovarius</taxon>
    </lineage>
</organism>
<proteinExistence type="predicted"/>
<dbReference type="RefSeq" id="WP_263048201.1">
    <property type="nucleotide sequence ID" value="NZ_CP106738.1"/>
</dbReference>
<gene>
    <name evidence="1" type="ORF">N7U68_03170</name>
</gene>
<evidence type="ECO:0000313" key="2">
    <source>
        <dbReference type="Proteomes" id="UP001064087"/>
    </source>
</evidence>
<protein>
    <submittedName>
        <fullName evidence="1">SGNH/GDSL hydrolase family protein</fullName>
    </submittedName>
</protein>
<dbReference type="InterPro" id="IPR036514">
    <property type="entry name" value="SGNH_hydro_sf"/>
</dbReference>